<evidence type="ECO:0000313" key="3">
    <source>
        <dbReference type="Proteomes" id="UP000184330"/>
    </source>
</evidence>
<evidence type="ECO:0000313" key="2">
    <source>
        <dbReference type="EMBL" id="CZR52177.1"/>
    </source>
</evidence>
<organism evidence="2 3">
    <name type="scientific">Phialocephala subalpina</name>
    <dbReference type="NCBI Taxonomy" id="576137"/>
    <lineage>
        <taxon>Eukaryota</taxon>
        <taxon>Fungi</taxon>
        <taxon>Dikarya</taxon>
        <taxon>Ascomycota</taxon>
        <taxon>Pezizomycotina</taxon>
        <taxon>Leotiomycetes</taxon>
        <taxon>Helotiales</taxon>
        <taxon>Mollisiaceae</taxon>
        <taxon>Phialocephala</taxon>
        <taxon>Phialocephala fortinii species complex</taxon>
    </lineage>
</organism>
<evidence type="ECO:0000256" key="1">
    <source>
        <dbReference type="SAM" id="MobiDB-lite"/>
    </source>
</evidence>
<reference evidence="2 3" key="1">
    <citation type="submission" date="2016-03" db="EMBL/GenBank/DDBJ databases">
        <authorList>
            <person name="Ploux O."/>
        </authorList>
    </citation>
    <scope>NUCLEOTIDE SEQUENCE [LARGE SCALE GENOMIC DNA]</scope>
    <source>
        <strain evidence="2 3">UAMH 11012</strain>
    </source>
</reference>
<dbReference type="OrthoDB" id="3526284at2759"/>
<sequence>MDTKSPSGLPGYDTNSDVDAPPAYNDTISSFPVTSSSSPSSYYSSQISSQLQSLTTQISSLETQKSLLAHAQDEKILGCLTTHIQVYLSDFASTGLKKGTLILVPVGGLKNQNAVPMDSDYDFGNHEEYDRLVRVRSKSDDGIDEGSWFWEDEAMTNRLVGILRPKPDLKNRELSPRKEALKKEESRGFWGRKKSASKPLLIEERRDGESAGDREKENGDRVVFDLKAEEVCFRSENEFGIYESESGWGIVLHLRVVLARR</sequence>
<proteinExistence type="predicted"/>
<keyword evidence="3" id="KW-1185">Reference proteome</keyword>
<name>A0A1L7WHH0_9HELO</name>
<protein>
    <submittedName>
        <fullName evidence="2">Uncharacterized protein</fullName>
    </submittedName>
</protein>
<dbReference type="STRING" id="576137.A0A1L7WHH0"/>
<gene>
    <name evidence="2" type="ORF">PAC_02054</name>
</gene>
<dbReference type="EMBL" id="FJOG01000002">
    <property type="protein sequence ID" value="CZR52177.1"/>
    <property type="molecule type" value="Genomic_DNA"/>
</dbReference>
<accession>A0A1L7WHH0</accession>
<feature type="region of interest" description="Disordered" evidence="1">
    <location>
        <begin position="1"/>
        <end position="35"/>
    </location>
</feature>
<dbReference type="AlphaFoldDB" id="A0A1L7WHH0"/>
<dbReference type="Proteomes" id="UP000184330">
    <property type="component" value="Unassembled WGS sequence"/>
</dbReference>